<dbReference type="Pfam" id="PF03551">
    <property type="entry name" value="PadR"/>
    <property type="match status" value="1"/>
</dbReference>
<name>A0A9D1FNA4_9FIRM</name>
<reference evidence="2" key="2">
    <citation type="journal article" date="2021" name="PeerJ">
        <title>Extensive microbial diversity within the chicken gut microbiome revealed by metagenomics and culture.</title>
        <authorList>
            <person name="Gilroy R."/>
            <person name="Ravi A."/>
            <person name="Getino M."/>
            <person name="Pursley I."/>
            <person name="Horton D.L."/>
            <person name="Alikhan N.F."/>
            <person name="Baker D."/>
            <person name="Gharbi K."/>
            <person name="Hall N."/>
            <person name="Watson M."/>
            <person name="Adriaenssens E.M."/>
            <person name="Foster-Nyarko E."/>
            <person name="Jarju S."/>
            <person name="Secka A."/>
            <person name="Antonio M."/>
            <person name="Oren A."/>
            <person name="Chaudhuri R.R."/>
            <person name="La Ragione R."/>
            <person name="Hildebrand F."/>
            <person name="Pallen M.J."/>
        </authorList>
    </citation>
    <scope>NUCLEOTIDE SEQUENCE</scope>
    <source>
        <strain evidence="2">CHK199-13235</strain>
    </source>
</reference>
<organism evidence="2 3">
    <name type="scientific">Candidatus Merdivicinus excrementipullorum</name>
    <dbReference type="NCBI Taxonomy" id="2840867"/>
    <lineage>
        <taxon>Bacteria</taxon>
        <taxon>Bacillati</taxon>
        <taxon>Bacillota</taxon>
        <taxon>Clostridia</taxon>
        <taxon>Eubacteriales</taxon>
        <taxon>Oscillospiraceae</taxon>
        <taxon>Oscillospiraceae incertae sedis</taxon>
        <taxon>Candidatus Merdivicinus</taxon>
    </lineage>
</organism>
<sequence length="115" mass="12921">MAIDKSLIAGSTAILVLKLLEEGDLYGYQMIETLALRSDDTFQLKAGTLYPLLHSLEADGAVVSYEQKADSERVRKYYHLTERGKKLLRQKEKEWEQYSSAVNKVLKGGAGYAFS</sequence>
<dbReference type="Proteomes" id="UP000824002">
    <property type="component" value="Unassembled WGS sequence"/>
</dbReference>
<dbReference type="InterPro" id="IPR052509">
    <property type="entry name" value="Metal_resp_DNA-bind_regulator"/>
</dbReference>
<dbReference type="InterPro" id="IPR005149">
    <property type="entry name" value="Tscrpt_reg_PadR_N"/>
</dbReference>
<evidence type="ECO:0000313" key="3">
    <source>
        <dbReference type="Proteomes" id="UP000824002"/>
    </source>
</evidence>
<evidence type="ECO:0000313" key="2">
    <source>
        <dbReference type="EMBL" id="HIS76996.1"/>
    </source>
</evidence>
<dbReference type="AlphaFoldDB" id="A0A9D1FNA4"/>
<accession>A0A9D1FNA4</accession>
<dbReference type="PANTHER" id="PTHR33169:SF14">
    <property type="entry name" value="TRANSCRIPTIONAL REGULATOR RV3488"/>
    <property type="match status" value="1"/>
</dbReference>
<dbReference type="InterPro" id="IPR036388">
    <property type="entry name" value="WH-like_DNA-bd_sf"/>
</dbReference>
<dbReference type="InterPro" id="IPR036390">
    <property type="entry name" value="WH_DNA-bd_sf"/>
</dbReference>
<dbReference type="EMBL" id="DVJP01000062">
    <property type="protein sequence ID" value="HIS76996.1"/>
    <property type="molecule type" value="Genomic_DNA"/>
</dbReference>
<protein>
    <submittedName>
        <fullName evidence="2">Helix-turn-helix transcriptional regulator</fullName>
    </submittedName>
</protein>
<comment type="caution">
    <text evidence="2">The sequence shown here is derived from an EMBL/GenBank/DDBJ whole genome shotgun (WGS) entry which is preliminary data.</text>
</comment>
<gene>
    <name evidence="2" type="ORF">IAB51_09345</name>
</gene>
<dbReference type="PANTHER" id="PTHR33169">
    <property type="entry name" value="PADR-FAMILY TRANSCRIPTIONAL REGULATOR"/>
    <property type="match status" value="1"/>
</dbReference>
<proteinExistence type="predicted"/>
<reference evidence="2" key="1">
    <citation type="submission" date="2020-10" db="EMBL/GenBank/DDBJ databases">
        <authorList>
            <person name="Gilroy R."/>
        </authorList>
    </citation>
    <scope>NUCLEOTIDE SEQUENCE</scope>
    <source>
        <strain evidence="2">CHK199-13235</strain>
    </source>
</reference>
<feature type="domain" description="Transcription regulator PadR N-terminal" evidence="1">
    <location>
        <begin position="16"/>
        <end position="89"/>
    </location>
</feature>
<dbReference type="SUPFAM" id="SSF46785">
    <property type="entry name" value="Winged helix' DNA-binding domain"/>
    <property type="match status" value="1"/>
</dbReference>
<dbReference type="Gene3D" id="1.10.10.10">
    <property type="entry name" value="Winged helix-like DNA-binding domain superfamily/Winged helix DNA-binding domain"/>
    <property type="match status" value="1"/>
</dbReference>
<evidence type="ECO:0000259" key="1">
    <source>
        <dbReference type="Pfam" id="PF03551"/>
    </source>
</evidence>